<evidence type="ECO:0000256" key="1">
    <source>
        <dbReference type="ARBA" id="ARBA00005384"/>
    </source>
</evidence>
<evidence type="ECO:0000256" key="2">
    <source>
        <dbReference type="ARBA" id="ARBA00022898"/>
    </source>
</evidence>
<dbReference type="InterPro" id="IPR036388">
    <property type="entry name" value="WH-like_DNA-bd_sf"/>
</dbReference>
<dbReference type="GO" id="GO:0030170">
    <property type="term" value="F:pyridoxal phosphate binding"/>
    <property type="evidence" value="ECO:0007669"/>
    <property type="project" value="InterPro"/>
</dbReference>
<evidence type="ECO:0000256" key="4">
    <source>
        <dbReference type="ARBA" id="ARBA00023125"/>
    </source>
</evidence>
<keyword evidence="2" id="KW-0663">Pyridoxal phosphate</keyword>
<gene>
    <name evidence="7" type="ORF">K814_0127525</name>
</gene>
<dbReference type="InterPro" id="IPR000524">
    <property type="entry name" value="Tscrpt_reg_HTH_GntR"/>
</dbReference>
<dbReference type="SUPFAM" id="SSF46785">
    <property type="entry name" value="Winged helix' DNA-binding domain"/>
    <property type="match status" value="1"/>
</dbReference>
<evidence type="ECO:0000313" key="8">
    <source>
        <dbReference type="Proteomes" id="UP000030060"/>
    </source>
</evidence>
<dbReference type="InterPro" id="IPR036390">
    <property type="entry name" value="WH_DNA-bd_sf"/>
</dbReference>
<dbReference type="InterPro" id="IPR015421">
    <property type="entry name" value="PyrdxlP-dep_Trfase_major"/>
</dbReference>
<evidence type="ECO:0000259" key="6">
    <source>
        <dbReference type="PROSITE" id="PS50949"/>
    </source>
</evidence>
<dbReference type="Gene3D" id="3.40.640.10">
    <property type="entry name" value="Type I PLP-dependent aspartate aminotransferase-like (Major domain)"/>
    <property type="match status" value="1"/>
</dbReference>
<evidence type="ECO:0000313" key="7">
    <source>
        <dbReference type="EMBL" id="KGE64796.1"/>
    </source>
</evidence>
<sequence>MTLRGERQADFAYQAVYRYMISLINEVSTDARVKLPSLRQLAGRLNVSISTVQYAYSLLEKEGRVYSVAKSGYYAWPLSANPLAGASGDLLDRLYAAARRPGMVVLSGDEPALLASLDGTLLRLERELVRQYPQYLQPWSQPCGVWELRAALAARYTSSPTRCWHADDVYIGADLRGVLDILIEVLGLRGAAVIVESPCDWLVLRLLQDAGVRIIELPWTPEGRLDRVCLDQLLRAESVHLVVLSSRVSVPAGVSMPPQDRVAIAQMLDQYGCWLLENDTFGELGFHEPQVALRELVNPERLMVFSSFEKVLGSEAPYGYLLSRRMNSELQRHFLLRSFRLSPIRQRAIARLYHSGRIDQHLRGLRQQLRQQADEMCERLDQHLGDQMIYRAPAAGAAFWLKATRAVDMRQVFQRLLSQQVVIAPGELFSVSGLHQQHLRLSHTFQGQPNLDIVLAALSEALRKAQIG</sequence>
<proteinExistence type="inferred from homology"/>
<feature type="domain" description="HTH gntR-type" evidence="6">
    <location>
        <begin position="10"/>
        <end position="78"/>
    </location>
</feature>
<dbReference type="InterPro" id="IPR051446">
    <property type="entry name" value="HTH_trans_reg/aminotransferase"/>
</dbReference>
<name>A0A0A1YVA9_PSEFL</name>
<dbReference type="EMBL" id="ASGY01000218">
    <property type="protein sequence ID" value="KGE64796.1"/>
    <property type="molecule type" value="Genomic_DNA"/>
</dbReference>
<dbReference type="PROSITE" id="PS50949">
    <property type="entry name" value="HTH_GNTR"/>
    <property type="match status" value="1"/>
</dbReference>
<dbReference type="Gene3D" id="1.10.10.10">
    <property type="entry name" value="Winged helix-like DNA-binding domain superfamily/Winged helix DNA-binding domain"/>
    <property type="match status" value="1"/>
</dbReference>
<keyword evidence="5" id="KW-0804">Transcription</keyword>
<dbReference type="SUPFAM" id="SSF53383">
    <property type="entry name" value="PLP-dependent transferases"/>
    <property type="match status" value="1"/>
</dbReference>
<dbReference type="SMART" id="SM00345">
    <property type="entry name" value="HTH_GNTR"/>
    <property type="match status" value="1"/>
</dbReference>
<reference evidence="7 8" key="1">
    <citation type="journal article" date="2013" name="Genome Announc.">
        <title>Draft Genome Sequence of Pseudomonas fluorescens LMG 5329, a White Line-Inducing Principle-Producing Bioindicator for the Mushroom Pathogen Pseudomonas tolaasii.</title>
        <authorList>
            <person name="Ghequire M.G."/>
            <person name="Rokni-Zadeh H."/>
            <person name="Zarrineh P."/>
            <person name="De Mot R."/>
        </authorList>
    </citation>
    <scope>NUCLEOTIDE SEQUENCE [LARGE SCALE GENOMIC DNA]</scope>
    <source>
        <strain evidence="7 8">LMG 5329</strain>
    </source>
</reference>
<dbReference type="InterPro" id="IPR004839">
    <property type="entry name" value="Aminotransferase_I/II_large"/>
</dbReference>
<dbReference type="InterPro" id="IPR015424">
    <property type="entry name" value="PyrdxlP-dep_Trfase"/>
</dbReference>
<dbReference type="Pfam" id="PF00155">
    <property type="entry name" value="Aminotran_1_2"/>
    <property type="match status" value="1"/>
</dbReference>
<dbReference type="RefSeq" id="WP_038850485.1">
    <property type="nucleotide sequence ID" value="NZ_ASGY01000218.1"/>
</dbReference>
<dbReference type="CDD" id="cd00609">
    <property type="entry name" value="AAT_like"/>
    <property type="match status" value="1"/>
</dbReference>
<comment type="caution">
    <text evidence="7">The sequence shown here is derived from an EMBL/GenBank/DDBJ whole genome shotgun (WGS) entry which is preliminary data.</text>
</comment>
<organism evidence="7 8">
    <name type="scientific">Pseudomonas fluorescens LMG 5329</name>
    <dbReference type="NCBI Taxonomy" id="1324332"/>
    <lineage>
        <taxon>Bacteria</taxon>
        <taxon>Pseudomonadati</taxon>
        <taxon>Pseudomonadota</taxon>
        <taxon>Gammaproteobacteria</taxon>
        <taxon>Pseudomonadales</taxon>
        <taxon>Pseudomonadaceae</taxon>
        <taxon>Pseudomonas</taxon>
    </lineage>
</organism>
<accession>A0A0A1YVA9</accession>
<dbReference type="Pfam" id="PF00392">
    <property type="entry name" value="GntR"/>
    <property type="match status" value="1"/>
</dbReference>
<dbReference type="OrthoDB" id="7016788at2"/>
<dbReference type="GO" id="GO:0003700">
    <property type="term" value="F:DNA-binding transcription factor activity"/>
    <property type="evidence" value="ECO:0007669"/>
    <property type="project" value="InterPro"/>
</dbReference>
<dbReference type="GO" id="GO:0003677">
    <property type="term" value="F:DNA binding"/>
    <property type="evidence" value="ECO:0007669"/>
    <property type="project" value="UniProtKB-KW"/>
</dbReference>
<keyword evidence="3" id="KW-0805">Transcription regulation</keyword>
<comment type="similarity">
    <text evidence="1">In the C-terminal section; belongs to the class-I pyridoxal-phosphate-dependent aminotransferase family.</text>
</comment>
<evidence type="ECO:0000256" key="3">
    <source>
        <dbReference type="ARBA" id="ARBA00023015"/>
    </source>
</evidence>
<dbReference type="Proteomes" id="UP000030060">
    <property type="component" value="Unassembled WGS sequence"/>
</dbReference>
<keyword evidence="4" id="KW-0238">DNA-binding</keyword>
<dbReference type="PANTHER" id="PTHR46577:SF2">
    <property type="entry name" value="TRANSCRIPTIONAL REGULATORY PROTEIN"/>
    <property type="match status" value="1"/>
</dbReference>
<dbReference type="AlphaFoldDB" id="A0A0A1YVA9"/>
<protein>
    <submittedName>
        <fullName evidence="7">GntR family transcriptional regulator</fullName>
    </submittedName>
</protein>
<dbReference type="PANTHER" id="PTHR46577">
    <property type="entry name" value="HTH-TYPE TRANSCRIPTIONAL REGULATORY PROTEIN GABR"/>
    <property type="match status" value="1"/>
</dbReference>
<evidence type="ECO:0000256" key="5">
    <source>
        <dbReference type="ARBA" id="ARBA00023163"/>
    </source>
</evidence>